<dbReference type="SUPFAM" id="SSF54292">
    <property type="entry name" value="2Fe-2S ferredoxin-like"/>
    <property type="match status" value="1"/>
</dbReference>
<dbReference type="InterPro" id="IPR046867">
    <property type="entry name" value="AldOxase/xan_DH_MoCoBD2"/>
</dbReference>
<feature type="binding site" evidence="18">
    <location>
        <position position="805"/>
    </location>
    <ligand>
        <name>Mo-molybdopterin</name>
        <dbReference type="ChEBI" id="CHEBI:71302"/>
    </ligand>
    <ligandPart>
        <name>Mo</name>
        <dbReference type="ChEBI" id="CHEBI:28685"/>
    </ligandPart>
</feature>
<dbReference type="GO" id="GO:0016491">
    <property type="term" value="F:oxidoreductase activity"/>
    <property type="evidence" value="ECO:0007669"/>
    <property type="project" value="UniProtKB-KW"/>
</dbReference>
<dbReference type="FunFam" id="3.30.365.10:FF:000001">
    <property type="entry name" value="Xanthine dehydrogenase oxidase"/>
    <property type="match status" value="1"/>
</dbReference>
<dbReference type="FunFam" id="3.30.465.10:FF:000013">
    <property type="entry name" value="Aldehyde oxidase"/>
    <property type="match status" value="1"/>
</dbReference>
<gene>
    <name evidence="20" type="ORF">TCMB3V08_LOCUS8375</name>
</gene>
<dbReference type="InterPro" id="IPR012675">
    <property type="entry name" value="Beta-grasp_dom_sf"/>
</dbReference>
<feature type="binding site" evidence="18">
    <location>
        <position position="951"/>
    </location>
    <ligand>
        <name>Mo-molybdopterin</name>
        <dbReference type="ChEBI" id="CHEBI:71302"/>
    </ligand>
    <ligandPart>
        <name>Mo</name>
        <dbReference type="ChEBI" id="CHEBI:28685"/>
    </ligandPart>
</feature>
<dbReference type="GO" id="GO:0051537">
    <property type="term" value="F:2 iron, 2 sulfur cluster binding"/>
    <property type="evidence" value="ECO:0007669"/>
    <property type="project" value="UniProtKB-KW"/>
</dbReference>
<dbReference type="InterPro" id="IPR006058">
    <property type="entry name" value="2Fe2S_fd_BS"/>
</dbReference>
<dbReference type="PROSITE" id="PS00197">
    <property type="entry name" value="2FE2S_FER_1"/>
    <property type="match status" value="1"/>
</dbReference>
<dbReference type="PIRSF" id="PIRSF000127">
    <property type="entry name" value="Xanthine_DH"/>
    <property type="match status" value="1"/>
</dbReference>
<evidence type="ECO:0000259" key="19">
    <source>
        <dbReference type="PROSITE" id="PS51387"/>
    </source>
</evidence>
<feature type="active site" description="Proton acceptor" evidence="16">
    <location>
        <position position="1290"/>
    </location>
</feature>
<dbReference type="EMBL" id="OE183562">
    <property type="protein sequence ID" value="CAD7575792.1"/>
    <property type="molecule type" value="Genomic_DNA"/>
</dbReference>
<dbReference type="InterPro" id="IPR005107">
    <property type="entry name" value="CO_DH_flav_C"/>
</dbReference>
<dbReference type="InterPro" id="IPR002888">
    <property type="entry name" value="2Fe-2S-bd"/>
</dbReference>
<dbReference type="InterPro" id="IPR016208">
    <property type="entry name" value="Ald_Oxase/xanthine_DH-like"/>
</dbReference>
<evidence type="ECO:0000256" key="2">
    <source>
        <dbReference type="ARBA" id="ARBA00004275"/>
    </source>
</evidence>
<keyword evidence="14" id="KW-0576">Peroxisome</keyword>
<comment type="similarity">
    <text evidence="3">Belongs to the xanthine dehydrogenase family.</text>
</comment>
<dbReference type="InterPro" id="IPR016166">
    <property type="entry name" value="FAD-bd_PCMH"/>
</dbReference>
<dbReference type="Gene3D" id="3.30.465.10">
    <property type="match status" value="1"/>
</dbReference>
<dbReference type="InterPro" id="IPR036884">
    <property type="entry name" value="2Fe-2S-bd_dom_sf"/>
</dbReference>
<feature type="binding site" evidence="18">
    <location>
        <position position="123"/>
    </location>
    <ligand>
        <name>[2Fe-2S] cluster</name>
        <dbReference type="ChEBI" id="CHEBI:190135"/>
        <label>1</label>
    </ligand>
</feature>
<comment type="subunit">
    <text evidence="4">Homodimer.</text>
</comment>
<dbReference type="Gene3D" id="3.10.20.30">
    <property type="match status" value="1"/>
</dbReference>
<dbReference type="FunFam" id="3.30.390.50:FF:000003">
    <property type="entry name" value="Aldehyde oxidase1"/>
    <property type="match status" value="1"/>
</dbReference>
<dbReference type="Pfam" id="PF00111">
    <property type="entry name" value="Fer2"/>
    <property type="match status" value="1"/>
</dbReference>
<dbReference type="InterPro" id="IPR001041">
    <property type="entry name" value="2Fe-2S_ferredoxin-type"/>
</dbReference>
<keyword evidence="8 18" id="KW-0479">Metal-binding</keyword>
<dbReference type="CDD" id="cd00207">
    <property type="entry name" value="fer2"/>
    <property type="match status" value="1"/>
</dbReference>
<dbReference type="Pfam" id="PF03450">
    <property type="entry name" value="CO_deh_flav_C"/>
    <property type="match status" value="1"/>
</dbReference>
<accession>A0A7R9JC79</accession>
<name>A0A7R9JC79_TIMCA</name>
<protein>
    <submittedName>
        <fullName evidence="20">(California timema) hypothetical protein</fullName>
    </submittedName>
</protein>
<dbReference type="Pfam" id="PF02738">
    <property type="entry name" value="MoCoBD_1"/>
    <property type="match status" value="1"/>
</dbReference>
<dbReference type="InterPro" id="IPR036318">
    <property type="entry name" value="FAD-bd_PCMH-like_sf"/>
</dbReference>
<reference evidence="20" key="1">
    <citation type="submission" date="2020-11" db="EMBL/GenBank/DDBJ databases">
        <authorList>
            <person name="Tran Van P."/>
        </authorList>
    </citation>
    <scope>NUCLEOTIDE SEQUENCE</scope>
</reference>
<feature type="binding site" evidence="18">
    <location>
        <position position="120"/>
    </location>
    <ligand>
        <name>[2Fe-2S] cluster</name>
        <dbReference type="ChEBI" id="CHEBI:190135"/>
        <label>1</label>
    </ligand>
</feature>
<evidence type="ECO:0000256" key="3">
    <source>
        <dbReference type="ARBA" id="ARBA00006849"/>
    </source>
</evidence>
<dbReference type="SUPFAM" id="SSF56176">
    <property type="entry name" value="FAD-binding/transporter-associated domain-like"/>
    <property type="match status" value="1"/>
</dbReference>
<evidence type="ECO:0000256" key="16">
    <source>
        <dbReference type="PIRSR" id="PIRSR000127-1"/>
    </source>
</evidence>
<dbReference type="SMART" id="SM01008">
    <property type="entry name" value="Ald_Xan_dh_C"/>
    <property type="match status" value="1"/>
</dbReference>
<feature type="binding site" evidence="18">
    <location>
        <position position="145"/>
    </location>
    <ligand>
        <name>[2Fe-2S] cluster</name>
        <dbReference type="ChEBI" id="CHEBI:190135"/>
        <label>1</label>
    </ligand>
</feature>
<dbReference type="Gene3D" id="3.30.390.50">
    <property type="entry name" value="CO dehydrogenase flavoprotein, C-terminal domain"/>
    <property type="match status" value="1"/>
</dbReference>
<dbReference type="Gene3D" id="1.10.150.120">
    <property type="entry name" value="[2Fe-2S]-binding domain"/>
    <property type="match status" value="1"/>
</dbReference>
<dbReference type="FunFam" id="3.10.20.30:FF:000012">
    <property type="entry name" value="Xanthine dehydrogenase/oxidase"/>
    <property type="match status" value="1"/>
</dbReference>
<evidence type="ECO:0000256" key="9">
    <source>
        <dbReference type="ARBA" id="ARBA00022827"/>
    </source>
</evidence>
<comment type="cofactor">
    <cofactor evidence="15">
        <name>[2Fe-2S] cluster</name>
        <dbReference type="ChEBI" id="CHEBI:190135"/>
    </cofactor>
</comment>
<feature type="binding site" evidence="17">
    <location>
        <position position="497"/>
    </location>
    <ligand>
        <name>FAD</name>
        <dbReference type="ChEBI" id="CHEBI:57692"/>
    </ligand>
</feature>
<evidence type="ECO:0000256" key="4">
    <source>
        <dbReference type="ARBA" id="ARBA00011738"/>
    </source>
</evidence>
<feature type="binding site" evidence="18">
    <location>
        <position position="188"/>
    </location>
    <ligand>
        <name>[2Fe-2S] cluster</name>
        <dbReference type="ChEBI" id="CHEBI:190135"/>
        <label>2</label>
    </ligand>
</feature>
<feature type="binding site" evidence="18">
    <location>
        <position position="238"/>
    </location>
    <ligand>
        <name>[2Fe-2S] cluster</name>
        <dbReference type="ChEBI" id="CHEBI:190135"/>
        <label>2</label>
    </ligand>
</feature>
<organism evidence="20">
    <name type="scientific">Timema californicum</name>
    <name type="common">California timema</name>
    <name type="synonym">Walking stick</name>
    <dbReference type="NCBI Taxonomy" id="61474"/>
    <lineage>
        <taxon>Eukaryota</taxon>
        <taxon>Metazoa</taxon>
        <taxon>Ecdysozoa</taxon>
        <taxon>Arthropoda</taxon>
        <taxon>Hexapoda</taxon>
        <taxon>Insecta</taxon>
        <taxon>Pterygota</taxon>
        <taxon>Neoptera</taxon>
        <taxon>Polyneoptera</taxon>
        <taxon>Phasmatodea</taxon>
        <taxon>Timematodea</taxon>
        <taxon>Timematoidea</taxon>
        <taxon>Timematidae</taxon>
        <taxon>Timema</taxon>
    </lineage>
</organism>
<keyword evidence="9 17" id="KW-0274">FAD</keyword>
<comment type="subcellular location">
    <subcellularLocation>
        <location evidence="2">Peroxisome</location>
    </subcellularLocation>
</comment>
<dbReference type="InterPro" id="IPR036683">
    <property type="entry name" value="CO_DH_flav_C_dom_sf"/>
</dbReference>
<evidence type="ECO:0000256" key="13">
    <source>
        <dbReference type="ARBA" id="ARBA00023027"/>
    </source>
</evidence>
<evidence type="ECO:0000256" key="7">
    <source>
        <dbReference type="ARBA" id="ARBA00022714"/>
    </source>
</evidence>
<keyword evidence="6" id="KW-0285">Flavoprotein</keyword>
<evidence type="ECO:0000256" key="14">
    <source>
        <dbReference type="ARBA" id="ARBA00023140"/>
    </source>
</evidence>
<sequence length="1345" mass="147726">MRQSLHTTNKLKRFPERDWIQKPVGIYGSRMCGRWNRPPGPALIKTACTRSLMFGYTDRENDSLDHAATGESLWQQTGLQMTWRLELLAAEVPVETNLNTFIRDYAHLSGTKFMCEEGGCGSCIVYVKRKHPTTGAETTGVVNSCLVLVFSCHQWEITTVEGLGDRKKGYHPIQTTLANYNGTQCGYCTPGMLANALVVLSSTAEDGEIEVRISVGLSRQGKGPTMAEMENSFGGNICRCTGYRSILDAFKTLCVDAPPKINNSCHDIEDLQKTRLCRTRDQACTRRCSFSENNHQSGEGCRIPVHILLVDAQWYRVSSVDEIFQVFTQIGEEPYQLVAGNTAHGAYRRRVEPRVYIDVSGVPELHTLTTTPKVTLGGNVTLREAMEFFNVISAQYQEYAYTRQISDHIDLIANVPVRNIGTIAGNLMLKHEHKEFDSDVFLLLETVGASLIIKADNKGSDVKKSPAEFLEYDMNKKVLYQIVLPPYNNTYVFTTYKIMPRSQNVHAIVNAGFLFSLDGKGTVVNKPNIIYGGINPTFIHASKSENYLKGKSVFSQGTLTGVMNLLEQELQPDHILPDTSPEYRKGLAEALYYKFLLQLSGSRVQSKYQSGGELLTRPPSSGVQKFQTDSSQWPLNQPIPKIEALVQCSGEAEYVNDHPPIPGQLFAAFVLTTEAVGNIIDIDPSPALLFCSGKILYEGQPVGIIVAVTRKLANKAANNVRIQYSNVEKPEIQLRDIVRTKAGTRVDLGQASGADIDKGATVPIGVTHVVKGSFCSSRQYHFTMETQTCLTVPTENGLNVFSSTQWMDHVQGAIAQILAIPENSIVVSVRRVGGGYGSKISRPNFTAAASALAAHILNKPVRIILTMETNMRAIGFRPEALSKYEAIQVGVDDNGNVKYLKSDLFCNIGSSNNYSYALLVPVLVPNCYTAPDWSVLNHDVMTHIAAQVPTRAPATFQCIASIEYIMQHIANVVKKDPVQVRINNIAAVHPVLSMIAELKTSSHYDERLKDIEVFNKVNRWKKRGISLVPMQHDLLFLGTFRALVSIYGADGTVTVQHAGTEIGQGINTKVAQVCAHTLGIPLDLVSIQPSNSVVAANGDSTAGSVTSDTCCYATIECCKILLARLEPVRLTLVDPTWQTLVSTAKALEVDLTAVYMFSSQREGKPYAVYGVCVSEVEIDVLTGQQQGEPTARYRMVPLFQVKRVDILEDAGQSISPLIDVGQVTGAFVMGMGVWTHEDIVYDPTTGAVLTNRTWNYYPPGMKDIPVDFRVTLKKDSPNPIGVARSKGTGEPAVCLAVSVFIALRNAINSARTDAGVASGWYDLDGPLTTEAIFLNCSTTPNQFSL</sequence>
<dbReference type="SUPFAM" id="SSF47741">
    <property type="entry name" value="CO dehydrogenase ISP C-domain like"/>
    <property type="match status" value="1"/>
</dbReference>
<comment type="cofactor">
    <cofactor evidence="1 17">
        <name>FAD</name>
        <dbReference type="ChEBI" id="CHEBI:57692"/>
    </cofactor>
</comment>
<dbReference type="PROSITE" id="PS51387">
    <property type="entry name" value="FAD_PCMH"/>
    <property type="match status" value="1"/>
</dbReference>
<dbReference type="Pfam" id="PF20256">
    <property type="entry name" value="MoCoBD_2"/>
    <property type="match status" value="1"/>
</dbReference>
<dbReference type="InterPro" id="IPR002346">
    <property type="entry name" value="Mopterin_DH_FAD-bd"/>
</dbReference>
<dbReference type="InterPro" id="IPR037165">
    <property type="entry name" value="AldOxase/xan_DH_Mopterin-bd_sf"/>
</dbReference>
<keyword evidence="11 18" id="KW-0408">Iron</keyword>
<evidence type="ECO:0000256" key="11">
    <source>
        <dbReference type="ARBA" id="ARBA00023004"/>
    </source>
</evidence>
<evidence type="ECO:0000256" key="17">
    <source>
        <dbReference type="PIRSR" id="PIRSR000127-2"/>
    </source>
</evidence>
<comment type="cofactor">
    <cofactor evidence="18">
        <name>Mo-molybdopterin</name>
        <dbReference type="ChEBI" id="CHEBI:71302"/>
    </cofactor>
    <text evidence="18">Binds 1 Mo-molybdopterin (Mo-MPT) cofactor per subunit.</text>
</comment>
<keyword evidence="13" id="KW-0520">NAD</keyword>
<dbReference type="SUPFAM" id="SSF54665">
    <property type="entry name" value="CO dehydrogenase molybdoprotein N-domain-like"/>
    <property type="match status" value="1"/>
</dbReference>
<comment type="cofactor">
    <cofactor evidence="18">
        <name>[2Fe-2S] cluster</name>
        <dbReference type="ChEBI" id="CHEBI:190135"/>
    </cofactor>
    <text evidence="18">Binds 2 [2Fe-2S] clusters.</text>
</comment>
<dbReference type="GO" id="GO:0005777">
    <property type="term" value="C:peroxisome"/>
    <property type="evidence" value="ECO:0007669"/>
    <property type="project" value="UniProtKB-SubCell"/>
</dbReference>
<feature type="binding site" evidence="18">
    <location>
        <position position="240"/>
    </location>
    <ligand>
        <name>[2Fe-2S] cluster</name>
        <dbReference type="ChEBI" id="CHEBI:190135"/>
        <label>2</label>
    </ligand>
</feature>
<dbReference type="PANTHER" id="PTHR11908:SF132">
    <property type="entry name" value="ALDEHYDE OXIDASE 1-RELATED"/>
    <property type="match status" value="1"/>
</dbReference>
<dbReference type="Gene3D" id="3.30.365.10">
    <property type="entry name" value="Aldehyde oxidase/xanthine dehydrogenase, molybdopterin binding domain"/>
    <property type="match status" value="4"/>
</dbReference>
<dbReference type="GO" id="GO:0071949">
    <property type="term" value="F:FAD binding"/>
    <property type="evidence" value="ECO:0007669"/>
    <property type="project" value="InterPro"/>
</dbReference>
<dbReference type="Pfam" id="PF01799">
    <property type="entry name" value="Fer2_2"/>
    <property type="match status" value="1"/>
</dbReference>
<evidence type="ECO:0000256" key="6">
    <source>
        <dbReference type="ARBA" id="ARBA00022630"/>
    </source>
</evidence>
<feature type="domain" description="FAD-binding PCMH-type" evidence="19">
    <location>
        <begin position="307"/>
        <end position="489"/>
    </location>
</feature>
<dbReference type="Gene3D" id="3.90.1170.50">
    <property type="entry name" value="Aldehyde oxidase/xanthine dehydrogenase, a/b hammerhead"/>
    <property type="match status" value="2"/>
</dbReference>
<keyword evidence="10" id="KW-0560">Oxidoreductase</keyword>
<evidence type="ECO:0000256" key="8">
    <source>
        <dbReference type="ARBA" id="ARBA00022723"/>
    </source>
</evidence>
<dbReference type="InterPro" id="IPR000674">
    <property type="entry name" value="Ald_Oxase/Xan_DH_a/b"/>
</dbReference>
<dbReference type="SMART" id="SM01092">
    <property type="entry name" value="CO_deh_flav_C"/>
    <property type="match status" value="1"/>
</dbReference>
<feature type="binding site" evidence="18">
    <location>
        <position position="1103"/>
    </location>
    <ligand>
        <name>Mo-molybdopterin</name>
        <dbReference type="ChEBI" id="CHEBI:71302"/>
    </ligand>
    <ligandPart>
        <name>Mo</name>
        <dbReference type="ChEBI" id="CHEBI:28685"/>
    </ligandPart>
</feature>
<feature type="binding site" evidence="17">
    <location>
        <position position="479"/>
    </location>
    <ligand>
        <name>FAD</name>
        <dbReference type="ChEBI" id="CHEBI:57692"/>
    </ligand>
</feature>
<dbReference type="InterPro" id="IPR016169">
    <property type="entry name" value="FAD-bd_PCMH_sub2"/>
</dbReference>
<evidence type="ECO:0000313" key="20">
    <source>
        <dbReference type="EMBL" id="CAD7575792.1"/>
    </source>
</evidence>
<evidence type="ECO:0000256" key="10">
    <source>
        <dbReference type="ARBA" id="ARBA00023002"/>
    </source>
</evidence>
<evidence type="ECO:0000256" key="5">
    <source>
        <dbReference type="ARBA" id="ARBA00022505"/>
    </source>
</evidence>
<dbReference type="PANTHER" id="PTHR11908">
    <property type="entry name" value="XANTHINE DEHYDROGENASE"/>
    <property type="match status" value="1"/>
</dbReference>
<evidence type="ECO:0000256" key="18">
    <source>
        <dbReference type="PIRSR" id="PIRSR000127-3"/>
    </source>
</evidence>
<feature type="binding site" evidence="18">
    <location>
        <position position="115"/>
    </location>
    <ligand>
        <name>[2Fe-2S] cluster</name>
        <dbReference type="ChEBI" id="CHEBI:190135"/>
        <label>1</label>
    </ligand>
</feature>
<keyword evidence="12 18" id="KW-0411">Iron-sulfur</keyword>
<dbReference type="SUPFAM" id="SSF56003">
    <property type="entry name" value="Molybdenum cofactor-binding domain"/>
    <property type="match status" value="1"/>
</dbReference>
<dbReference type="FunFam" id="3.30.365.10:FF:000002">
    <property type="entry name" value="Xanthine dehydrogenase oxidase"/>
    <property type="match status" value="1"/>
</dbReference>
<proteinExistence type="inferred from homology"/>
<dbReference type="GO" id="GO:0005506">
    <property type="term" value="F:iron ion binding"/>
    <property type="evidence" value="ECO:0007669"/>
    <property type="project" value="InterPro"/>
</dbReference>
<evidence type="ECO:0000256" key="1">
    <source>
        <dbReference type="ARBA" id="ARBA00001974"/>
    </source>
</evidence>
<feature type="binding site" evidence="18">
    <location>
        <position position="185"/>
    </location>
    <ligand>
        <name>[2Fe-2S] cluster</name>
        <dbReference type="ChEBI" id="CHEBI:190135"/>
        <label>2</label>
    </ligand>
</feature>
<dbReference type="SUPFAM" id="SSF55447">
    <property type="entry name" value="CO dehydrogenase flavoprotein C-terminal domain-like"/>
    <property type="match status" value="1"/>
</dbReference>
<keyword evidence="5 18" id="KW-0500">Molybdenum</keyword>
<dbReference type="InterPro" id="IPR036010">
    <property type="entry name" value="2Fe-2S_ferredoxin-like_sf"/>
</dbReference>
<evidence type="ECO:0000256" key="12">
    <source>
        <dbReference type="ARBA" id="ARBA00023014"/>
    </source>
</evidence>
<dbReference type="InterPro" id="IPR008274">
    <property type="entry name" value="AldOxase/xan_DH_MoCoBD1"/>
</dbReference>
<dbReference type="Pfam" id="PF00941">
    <property type="entry name" value="FAD_binding_5"/>
    <property type="match status" value="1"/>
</dbReference>
<evidence type="ECO:0000256" key="15">
    <source>
        <dbReference type="ARBA" id="ARBA00034078"/>
    </source>
</evidence>
<dbReference type="InterPro" id="IPR036856">
    <property type="entry name" value="Ald_Oxase/Xan_DH_a/b_sf"/>
</dbReference>
<keyword evidence="7 18" id="KW-0001">2Fe-2S</keyword>